<protein>
    <recommendedName>
        <fullName evidence="3">EF-hand domain-containing protein</fullName>
    </recommendedName>
</protein>
<evidence type="ECO:0008006" key="3">
    <source>
        <dbReference type="Google" id="ProtNLM"/>
    </source>
</evidence>
<comment type="caution">
    <text evidence="1">The sequence shown here is derived from an EMBL/GenBank/DDBJ whole genome shotgun (WGS) entry which is preliminary data.</text>
</comment>
<dbReference type="RefSeq" id="WP_379797195.1">
    <property type="nucleotide sequence ID" value="NZ_JBHSFY010000005.1"/>
</dbReference>
<keyword evidence="2" id="KW-1185">Reference proteome</keyword>
<dbReference type="Proteomes" id="UP001596003">
    <property type="component" value="Unassembled WGS sequence"/>
</dbReference>
<dbReference type="EMBL" id="JBHSFY010000005">
    <property type="protein sequence ID" value="MFC4477296.1"/>
    <property type="molecule type" value="Genomic_DNA"/>
</dbReference>
<evidence type="ECO:0000313" key="2">
    <source>
        <dbReference type="Proteomes" id="UP001596003"/>
    </source>
</evidence>
<organism evidence="1 2">
    <name type="scientific">Flavobacterium chungangensis</name>
    <dbReference type="NCBI Taxonomy" id="2708132"/>
    <lineage>
        <taxon>Bacteria</taxon>
        <taxon>Pseudomonadati</taxon>
        <taxon>Bacteroidota</taxon>
        <taxon>Flavobacteriia</taxon>
        <taxon>Flavobacteriales</taxon>
        <taxon>Flavobacteriaceae</taxon>
        <taxon>Flavobacterium</taxon>
    </lineage>
</organism>
<reference evidence="2" key="1">
    <citation type="journal article" date="2019" name="Int. J. Syst. Evol. Microbiol.">
        <title>The Global Catalogue of Microorganisms (GCM) 10K type strain sequencing project: providing services to taxonomists for standard genome sequencing and annotation.</title>
        <authorList>
            <consortium name="The Broad Institute Genomics Platform"/>
            <consortium name="The Broad Institute Genome Sequencing Center for Infectious Disease"/>
            <person name="Wu L."/>
            <person name="Ma J."/>
        </authorList>
    </citation>
    <scope>NUCLEOTIDE SEQUENCE [LARGE SCALE GENOMIC DNA]</scope>
    <source>
        <strain evidence="2">NBRC 103627</strain>
    </source>
</reference>
<gene>
    <name evidence="1" type="ORF">ACFO3N_09505</name>
</gene>
<proteinExistence type="predicted"/>
<sequence length="53" mass="5989">MAKPIKNTPVLRGKEAINFYKSIDSNRDKKVSVDTLNSIRTDASKLKEILKVN</sequence>
<name>A0ABV8ZC26_9FLAO</name>
<accession>A0ABV8ZC26</accession>
<evidence type="ECO:0000313" key="1">
    <source>
        <dbReference type="EMBL" id="MFC4477296.1"/>
    </source>
</evidence>